<protein>
    <recommendedName>
        <fullName evidence="3">Nucleoside 2-deoxyribosyltransferase</fullName>
    </recommendedName>
</protein>
<evidence type="ECO:0000313" key="1">
    <source>
        <dbReference type="EMBL" id="ALU25249.1"/>
    </source>
</evidence>
<dbReference type="EMBL" id="CP013690">
    <property type="protein sequence ID" value="ALU25249.1"/>
    <property type="molecule type" value="Genomic_DNA"/>
</dbReference>
<dbReference type="KEGG" id="mod:AS202_03350"/>
<reference evidence="1 2" key="1">
    <citation type="journal article" date="2016" name="J. Zhejiang Univ. Sci. B">
        <title>Antibiotic resistance mechanisms of Myroides sp.</title>
        <authorList>
            <person name="Hu S."/>
            <person name="Yuan S."/>
            <person name="Qu H."/>
            <person name="Jiang T."/>
            <person name="Zhou Y."/>
            <person name="Wang M."/>
            <person name="Ming D."/>
        </authorList>
    </citation>
    <scope>NUCLEOTIDE SEQUENCE [LARGE SCALE GENOMIC DNA]</scope>
    <source>
        <strain evidence="1 2">PR63039</strain>
    </source>
</reference>
<accession>A0AAI8C1L4</accession>
<name>A0AAI8C1L4_9FLAO</name>
<evidence type="ECO:0000313" key="2">
    <source>
        <dbReference type="Proteomes" id="UP000069030"/>
    </source>
</evidence>
<proteinExistence type="predicted"/>
<dbReference type="RefSeq" id="WP_058699106.1">
    <property type="nucleotide sequence ID" value="NZ_CP013690.1"/>
</dbReference>
<sequence length="215" mass="24605">MSENTTPKPAEELKETLEEKICFIVMPISDQEGYDEGHFDRVYQELIKPAVEKAGLKPIRADEEQKTNDIRIDLIRKIIESDHVLCDLSSCNANVFYELGIRQAFDKSVTLIKDKKTRRMFDVASIRTNEYCDSLRIDKVKEAVNAISISIKQTVKNSDSDSIENSIIKQLSIKAAEPGKTTEVSYDTKLILDKLERLEQMNEKPRNYVPKFKAS</sequence>
<gene>
    <name evidence="1" type="ORF">AS202_03350</name>
</gene>
<evidence type="ECO:0008006" key="3">
    <source>
        <dbReference type="Google" id="ProtNLM"/>
    </source>
</evidence>
<dbReference type="AlphaFoldDB" id="A0AAI8C1L4"/>
<dbReference type="Proteomes" id="UP000069030">
    <property type="component" value="Chromosome"/>
</dbReference>
<organism evidence="1 2">
    <name type="scientific">Myroides odoratimimus</name>
    <dbReference type="NCBI Taxonomy" id="76832"/>
    <lineage>
        <taxon>Bacteria</taxon>
        <taxon>Pseudomonadati</taxon>
        <taxon>Bacteroidota</taxon>
        <taxon>Flavobacteriia</taxon>
        <taxon>Flavobacteriales</taxon>
        <taxon>Flavobacteriaceae</taxon>
        <taxon>Myroides</taxon>
    </lineage>
</organism>